<comment type="caution">
    <text evidence="1">The sequence shown here is derived from an EMBL/GenBank/DDBJ whole genome shotgun (WGS) entry which is preliminary data.</text>
</comment>
<sequence>MCGHHSCVVIYQLLGKTTEDVERKIMNLPTMEKDLTYNETCEMFLDNYTYIPIEYMRKGYKARENFRITTFSLISCCKEKLQTLSAEDYRSSFLNYPKCCGMKARPYNHIYRPFSLRIFKRNILKHILEDGNCRTSLDNVLEYVTLFLKAYKGM</sequence>
<dbReference type="OrthoDB" id="5865359at2759"/>
<proteinExistence type="predicted"/>
<reference evidence="2" key="1">
    <citation type="journal article" date="2015" name="Nat. Genet.">
        <title>The genome and transcriptome of the zoonotic hookworm Ancylostoma ceylanicum identify infection-specific gene families.</title>
        <authorList>
            <person name="Schwarz E.M."/>
            <person name="Hu Y."/>
            <person name="Antoshechkin I."/>
            <person name="Miller M.M."/>
            <person name="Sternberg P.W."/>
            <person name="Aroian R.V."/>
        </authorList>
    </citation>
    <scope>NUCLEOTIDE SEQUENCE</scope>
    <source>
        <strain evidence="2">HY135</strain>
    </source>
</reference>
<dbReference type="EMBL" id="JARK01001396">
    <property type="protein sequence ID" value="EYC09399.1"/>
    <property type="molecule type" value="Genomic_DNA"/>
</dbReference>
<evidence type="ECO:0000313" key="2">
    <source>
        <dbReference type="Proteomes" id="UP000024635"/>
    </source>
</evidence>
<protein>
    <submittedName>
        <fullName evidence="1">Uncharacterized protein</fullName>
    </submittedName>
</protein>
<dbReference type="STRING" id="53326.A0A016U262"/>
<dbReference type="Proteomes" id="UP000024635">
    <property type="component" value="Unassembled WGS sequence"/>
</dbReference>
<evidence type="ECO:0000313" key="1">
    <source>
        <dbReference type="EMBL" id="EYC09399.1"/>
    </source>
</evidence>
<accession>A0A016U262</accession>
<keyword evidence="2" id="KW-1185">Reference proteome</keyword>
<name>A0A016U262_9BILA</name>
<dbReference type="AlphaFoldDB" id="A0A016U262"/>
<gene>
    <name evidence="1" type="primary">Acey_s0060.g3095</name>
    <name evidence="1" type="ORF">Y032_0060g3095</name>
</gene>
<organism evidence="1 2">
    <name type="scientific">Ancylostoma ceylanicum</name>
    <dbReference type="NCBI Taxonomy" id="53326"/>
    <lineage>
        <taxon>Eukaryota</taxon>
        <taxon>Metazoa</taxon>
        <taxon>Ecdysozoa</taxon>
        <taxon>Nematoda</taxon>
        <taxon>Chromadorea</taxon>
        <taxon>Rhabditida</taxon>
        <taxon>Rhabditina</taxon>
        <taxon>Rhabditomorpha</taxon>
        <taxon>Strongyloidea</taxon>
        <taxon>Ancylostomatidae</taxon>
        <taxon>Ancylostomatinae</taxon>
        <taxon>Ancylostoma</taxon>
    </lineage>
</organism>